<keyword evidence="7" id="KW-1185">Reference proteome</keyword>
<keyword evidence="1" id="KW-0805">Transcription regulation</keyword>
<feature type="domain" description="HTH marR-type" evidence="5">
    <location>
        <begin position="32"/>
        <end position="164"/>
    </location>
</feature>
<dbReference type="eggNOG" id="COG1846">
    <property type="taxonomic scope" value="Bacteria"/>
</dbReference>
<evidence type="ECO:0000313" key="7">
    <source>
        <dbReference type="Proteomes" id="UP000029060"/>
    </source>
</evidence>
<dbReference type="STRING" id="78345.BMERY_1250"/>
<name>A0A087BJ89_9BIFI</name>
<feature type="compositionally biased region" description="Acidic residues" evidence="4">
    <location>
        <begin position="198"/>
        <end position="209"/>
    </location>
</feature>
<dbReference type="EMBL" id="JGZC01000004">
    <property type="protein sequence ID" value="KFI71089.1"/>
    <property type="molecule type" value="Genomic_DNA"/>
</dbReference>
<dbReference type="AlphaFoldDB" id="A0A087BJ89"/>
<sequence length="209" mass="23510">MLLRVNNEQPNRESLSASIIDSWSEGVCKPPSVALRSVHNVINRYLKVTQPDMIDGLSSGNVDIIVYLDHHKGEDVFPQDIEQRFGITRSTSCRVLGLMERKGLIAREPVPHDARMKRIVLTEQSRTIATMLRENAESMERVLLRGLDDDDIRGFMHVLDVMQTNLVASGKLGDSRQYPSLDLCEPADGPDHTAGDGMNDDEEDRKEEQ</sequence>
<organism evidence="6 7">
    <name type="scientific">Bifidobacterium merycicum</name>
    <dbReference type="NCBI Taxonomy" id="78345"/>
    <lineage>
        <taxon>Bacteria</taxon>
        <taxon>Bacillati</taxon>
        <taxon>Actinomycetota</taxon>
        <taxon>Actinomycetes</taxon>
        <taxon>Bifidobacteriales</taxon>
        <taxon>Bifidobacteriaceae</taxon>
        <taxon>Bifidobacterium</taxon>
    </lineage>
</organism>
<reference evidence="6 7" key="1">
    <citation type="submission" date="2014-03" db="EMBL/GenBank/DDBJ databases">
        <title>Genomics of Bifidobacteria.</title>
        <authorList>
            <person name="Ventura M."/>
            <person name="Milani C."/>
            <person name="Lugli G.A."/>
        </authorList>
    </citation>
    <scope>NUCLEOTIDE SEQUENCE [LARGE SCALE GENOMIC DNA]</scope>
    <source>
        <strain evidence="6 7">LMG 11341</strain>
    </source>
</reference>
<evidence type="ECO:0000259" key="5">
    <source>
        <dbReference type="PROSITE" id="PS50995"/>
    </source>
</evidence>
<proteinExistence type="predicted"/>
<dbReference type="GO" id="GO:0003677">
    <property type="term" value="F:DNA binding"/>
    <property type="evidence" value="ECO:0007669"/>
    <property type="project" value="UniProtKB-KW"/>
</dbReference>
<dbReference type="Pfam" id="PF12802">
    <property type="entry name" value="MarR_2"/>
    <property type="match status" value="1"/>
</dbReference>
<evidence type="ECO:0000256" key="1">
    <source>
        <dbReference type="ARBA" id="ARBA00023015"/>
    </source>
</evidence>
<dbReference type="Gene3D" id="1.10.10.10">
    <property type="entry name" value="Winged helix-like DNA-binding domain superfamily/Winged helix DNA-binding domain"/>
    <property type="match status" value="1"/>
</dbReference>
<dbReference type="SMART" id="SM00347">
    <property type="entry name" value="HTH_MARR"/>
    <property type="match status" value="1"/>
</dbReference>
<dbReference type="GO" id="GO:0003700">
    <property type="term" value="F:DNA-binding transcription factor activity"/>
    <property type="evidence" value="ECO:0007669"/>
    <property type="project" value="InterPro"/>
</dbReference>
<accession>A0A087BJ89</accession>
<dbReference type="Proteomes" id="UP000029060">
    <property type="component" value="Unassembled WGS sequence"/>
</dbReference>
<protein>
    <submittedName>
        <fullName evidence="6">MarR family transcriptional regulator</fullName>
    </submittedName>
</protein>
<dbReference type="PANTHER" id="PTHR42756">
    <property type="entry name" value="TRANSCRIPTIONAL REGULATOR, MARR"/>
    <property type="match status" value="1"/>
</dbReference>
<dbReference type="InterPro" id="IPR036390">
    <property type="entry name" value="WH_DNA-bd_sf"/>
</dbReference>
<keyword evidence="3" id="KW-0804">Transcription</keyword>
<comment type="caution">
    <text evidence="6">The sequence shown here is derived from an EMBL/GenBank/DDBJ whole genome shotgun (WGS) entry which is preliminary data.</text>
</comment>
<dbReference type="PANTHER" id="PTHR42756:SF1">
    <property type="entry name" value="TRANSCRIPTIONAL REPRESSOR OF EMRAB OPERON"/>
    <property type="match status" value="1"/>
</dbReference>
<dbReference type="InterPro" id="IPR000835">
    <property type="entry name" value="HTH_MarR-typ"/>
</dbReference>
<evidence type="ECO:0000256" key="4">
    <source>
        <dbReference type="SAM" id="MobiDB-lite"/>
    </source>
</evidence>
<evidence type="ECO:0000256" key="3">
    <source>
        <dbReference type="ARBA" id="ARBA00023163"/>
    </source>
</evidence>
<gene>
    <name evidence="6" type="ORF">BMERY_1250</name>
</gene>
<dbReference type="InterPro" id="IPR036388">
    <property type="entry name" value="WH-like_DNA-bd_sf"/>
</dbReference>
<dbReference type="SUPFAM" id="SSF46785">
    <property type="entry name" value="Winged helix' DNA-binding domain"/>
    <property type="match status" value="1"/>
</dbReference>
<feature type="region of interest" description="Disordered" evidence="4">
    <location>
        <begin position="177"/>
        <end position="209"/>
    </location>
</feature>
<dbReference type="PRINTS" id="PR00598">
    <property type="entry name" value="HTHMARR"/>
</dbReference>
<dbReference type="PROSITE" id="PS50995">
    <property type="entry name" value="HTH_MARR_2"/>
    <property type="match status" value="1"/>
</dbReference>
<evidence type="ECO:0000256" key="2">
    <source>
        <dbReference type="ARBA" id="ARBA00023125"/>
    </source>
</evidence>
<evidence type="ECO:0000313" key="6">
    <source>
        <dbReference type="EMBL" id="KFI71089.1"/>
    </source>
</evidence>
<keyword evidence="2" id="KW-0238">DNA-binding</keyword>